<evidence type="ECO:0000256" key="5">
    <source>
        <dbReference type="ARBA" id="ARBA00022900"/>
    </source>
</evidence>
<evidence type="ECO:0000259" key="10">
    <source>
        <dbReference type="PROSITE" id="PS50279"/>
    </source>
</evidence>
<keyword evidence="6" id="KW-1015">Disulfide bond</keyword>
<dbReference type="Proteomes" id="UP000887116">
    <property type="component" value="Unassembled WGS sequence"/>
</dbReference>
<comment type="caution">
    <text evidence="11">The sequence shown here is derived from an EMBL/GenBank/DDBJ whole genome shotgun (WGS) entry which is preliminary data.</text>
</comment>
<gene>
    <name evidence="11" type="primary">NCL1_58485</name>
    <name evidence="11" type="ORF">TNCT_135261</name>
</gene>
<keyword evidence="12" id="KW-1185">Reference proteome</keyword>
<dbReference type="PANTHER" id="PTHR10083:SF328">
    <property type="entry name" value="TISSUE FACTOR PATHWAY INHIBITOR"/>
    <property type="match status" value="1"/>
</dbReference>
<feature type="chain" id="PRO_5036451223" evidence="9">
    <location>
        <begin position="21"/>
        <end position="79"/>
    </location>
</feature>
<evidence type="ECO:0000256" key="1">
    <source>
        <dbReference type="ARBA" id="ARBA00004613"/>
    </source>
</evidence>
<dbReference type="CDD" id="cd00109">
    <property type="entry name" value="Kunitz-type"/>
    <property type="match status" value="1"/>
</dbReference>
<name>A0A8X6F3T1_TRICU</name>
<organism evidence="11 12">
    <name type="scientific">Trichonephila clavata</name>
    <name type="common">Joro spider</name>
    <name type="synonym">Nephila clavata</name>
    <dbReference type="NCBI Taxonomy" id="2740835"/>
    <lineage>
        <taxon>Eukaryota</taxon>
        <taxon>Metazoa</taxon>
        <taxon>Ecdysozoa</taxon>
        <taxon>Arthropoda</taxon>
        <taxon>Chelicerata</taxon>
        <taxon>Arachnida</taxon>
        <taxon>Araneae</taxon>
        <taxon>Araneomorphae</taxon>
        <taxon>Entelegynae</taxon>
        <taxon>Araneoidea</taxon>
        <taxon>Nephilidae</taxon>
        <taxon>Trichonephila</taxon>
    </lineage>
</organism>
<dbReference type="SUPFAM" id="SSF57362">
    <property type="entry name" value="BPTI-like"/>
    <property type="match status" value="1"/>
</dbReference>
<dbReference type="PANTHER" id="PTHR10083">
    <property type="entry name" value="KUNITZ-TYPE PROTEASE INHIBITOR-RELATED"/>
    <property type="match status" value="1"/>
</dbReference>
<evidence type="ECO:0000256" key="8">
    <source>
        <dbReference type="ARBA" id="ARBA00093388"/>
    </source>
</evidence>
<dbReference type="Gene3D" id="4.10.410.10">
    <property type="entry name" value="Pancreatic trypsin inhibitor Kunitz domain"/>
    <property type="match status" value="1"/>
</dbReference>
<comment type="function">
    <text evidence="8">Serine protease inhibitor that inhibits trypsin at a molar ratio of 1:1.</text>
</comment>
<evidence type="ECO:0000256" key="9">
    <source>
        <dbReference type="SAM" id="SignalP"/>
    </source>
</evidence>
<evidence type="ECO:0000256" key="6">
    <source>
        <dbReference type="ARBA" id="ARBA00023157"/>
    </source>
</evidence>
<dbReference type="PRINTS" id="PR00759">
    <property type="entry name" value="BASICPTASE"/>
</dbReference>
<accession>A0A8X6F3T1</accession>
<evidence type="ECO:0000256" key="3">
    <source>
        <dbReference type="ARBA" id="ARBA00022690"/>
    </source>
</evidence>
<dbReference type="OrthoDB" id="4473401at2759"/>
<evidence type="ECO:0000256" key="4">
    <source>
        <dbReference type="ARBA" id="ARBA00022729"/>
    </source>
</evidence>
<dbReference type="GO" id="GO:0004867">
    <property type="term" value="F:serine-type endopeptidase inhibitor activity"/>
    <property type="evidence" value="ECO:0007669"/>
    <property type="project" value="UniProtKB-KW"/>
</dbReference>
<dbReference type="InterPro" id="IPR036880">
    <property type="entry name" value="Kunitz_BPTI_sf"/>
</dbReference>
<dbReference type="InterPro" id="IPR050098">
    <property type="entry name" value="TFPI/VKTCI-like"/>
</dbReference>
<dbReference type="SMART" id="SM00131">
    <property type="entry name" value="KU"/>
    <property type="match status" value="1"/>
</dbReference>
<dbReference type="GO" id="GO:0005615">
    <property type="term" value="C:extracellular space"/>
    <property type="evidence" value="ECO:0007669"/>
    <property type="project" value="TreeGrafter"/>
</dbReference>
<keyword evidence="3" id="KW-0646">Protease inhibitor</keyword>
<evidence type="ECO:0000313" key="11">
    <source>
        <dbReference type="EMBL" id="GFQ70360.1"/>
    </source>
</evidence>
<dbReference type="PROSITE" id="PS50279">
    <property type="entry name" value="BPTI_KUNITZ_2"/>
    <property type="match status" value="1"/>
</dbReference>
<keyword evidence="5" id="KW-0722">Serine protease inhibitor</keyword>
<proteinExistence type="inferred from homology"/>
<sequence length="79" mass="8775">MKALILFLAVVLLCSSFVAADMEKTCNEKPKTGRCRAYFPSYYYDQESGSCKKFIYGGCGGNGNRYTTEKECLDNCKGS</sequence>
<comment type="similarity">
    <text evidence="7">Belongs to the venom Kunitz-type family. 03 (sub-Kunitz) subfamily.</text>
</comment>
<evidence type="ECO:0000256" key="2">
    <source>
        <dbReference type="ARBA" id="ARBA00022525"/>
    </source>
</evidence>
<comment type="subcellular location">
    <subcellularLocation>
        <location evidence="1">Secreted</location>
    </subcellularLocation>
</comment>
<keyword evidence="2" id="KW-0964">Secreted</keyword>
<feature type="domain" description="BPTI/Kunitz inhibitor" evidence="10">
    <location>
        <begin position="26"/>
        <end position="76"/>
    </location>
</feature>
<dbReference type="FunFam" id="4.10.410.10:FF:000020">
    <property type="entry name" value="Collagen, type VI, alpha 3"/>
    <property type="match status" value="1"/>
</dbReference>
<dbReference type="EMBL" id="BMAO01020856">
    <property type="protein sequence ID" value="GFQ70360.1"/>
    <property type="molecule type" value="Genomic_DNA"/>
</dbReference>
<feature type="signal peptide" evidence="9">
    <location>
        <begin position="1"/>
        <end position="20"/>
    </location>
</feature>
<reference evidence="11" key="1">
    <citation type="submission" date="2020-07" db="EMBL/GenBank/DDBJ databases">
        <title>Multicomponent nature underlies the extraordinary mechanical properties of spider dragline silk.</title>
        <authorList>
            <person name="Kono N."/>
            <person name="Nakamura H."/>
            <person name="Mori M."/>
            <person name="Yoshida Y."/>
            <person name="Ohtoshi R."/>
            <person name="Malay A.D."/>
            <person name="Moran D.A.P."/>
            <person name="Tomita M."/>
            <person name="Numata K."/>
            <person name="Arakawa K."/>
        </authorList>
    </citation>
    <scope>NUCLEOTIDE SEQUENCE</scope>
</reference>
<evidence type="ECO:0000313" key="12">
    <source>
        <dbReference type="Proteomes" id="UP000887116"/>
    </source>
</evidence>
<keyword evidence="4 9" id="KW-0732">Signal</keyword>
<evidence type="ECO:0000256" key="7">
    <source>
        <dbReference type="ARBA" id="ARBA00038506"/>
    </source>
</evidence>
<dbReference type="Pfam" id="PF00014">
    <property type="entry name" value="Kunitz_BPTI"/>
    <property type="match status" value="1"/>
</dbReference>
<dbReference type="InterPro" id="IPR002223">
    <property type="entry name" value="Kunitz_BPTI"/>
</dbReference>
<dbReference type="InterPro" id="IPR020901">
    <property type="entry name" value="Prtase_inh_Kunz-CS"/>
</dbReference>
<dbReference type="PROSITE" id="PS00280">
    <property type="entry name" value="BPTI_KUNITZ_1"/>
    <property type="match status" value="1"/>
</dbReference>
<dbReference type="AlphaFoldDB" id="A0A8X6F3T1"/>
<protein>
    <submittedName>
        <fullName evidence="11">Kunitz-type serine protease inhibitor A</fullName>
    </submittedName>
</protein>